<evidence type="ECO:0000313" key="4">
    <source>
        <dbReference type="Proteomes" id="UP000029382"/>
    </source>
</evidence>
<name>A0A091BN55_STREI</name>
<dbReference type="AlphaFoldDB" id="A0A091BN55"/>
<sequence length="382" mass="43798">MVEKSVKEEVLSSKSLYRILYFLEFGLIFLVWFLKRYPFSTEIFLFSTSLAIVGGIVIYLYNFIRSGWSVEKILAGIFALAFLIILPMSNYMETSVDDMIMIMLFLLSVSVDKDDEQLLSAMFCLKLIVAISVLLAYNGHFIQDMMMYRADKDMIRHSYGFMHPNSLGMYLISLLFDFSLIKKSYHYVSGLIMLLAALLIFAVTDSRTAFLIASGVILAYFLKPILLKVTIPGYAIIPAVLILFGLGIGLPYFYNADSTLYQVLNHLFTGRLGIGHAYIEQFGLDWMPRNIPTFTEINGQPMYDDSFYIDSILRQGILLFSLYPIFLMVELRGKKFTLFHTFLFLITFFINIMEHYGANIGICTILLLNYFAVSGDKLEEKY</sequence>
<keyword evidence="1" id="KW-0812">Transmembrane</keyword>
<reference evidence="2 4" key="1">
    <citation type="journal article" date="2014" name="Genome Announc.">
        <title>Draft Genome Sequences of Streptococcus bovis Strains ATCC 33317 and JB1.</title>
        <authorList>
            <person name="Benahmed F.H."/>
            <person name="Gopinath G.R."/>
            <person name="Harbottle H."/>
            <person name="Cotta M.A."/>
            <person name="Luo Y."/>
            <person name="Henderson C."/>
            <person name="Teri P."/>
            <person name="Soppet D."/>
            <person name="Rasmussen M."/>
            <person name="Whitehead T.R."/>
            <person name="Davidson M."/>
        </authorList>
    </citation>
    <scope>NUCLEOTIDE SEQUENCE [LARGE SCALE GENOMIC DNA]</scope>
    <source>
        <strain evidence="2 4">JB1</strain>
    </source>
</reference>
<feature type="transmembrane region" description="Helical" evidence="1">
    <location>
        <begin position="209"/>
        <end position="227"/>
    </location>
</feature>
<evidence type="ECO:0000256" key="1">
    <source>
        <dbReference type="SAM" id="Phobius"/>
    </source>
</evidence>
<organism evidence="2 4">
    <name type="scientific">Streptococcus equinus JB1</name>
    <dbReference type="NCBI Taxonomy" id="1294274"/>
    <lineage>
        <taxon>Bacteria</taxon>
        <taxon>Bacillati</taxon>
        <taxon>Bacillota</taxon>
        <taxon>Bacilli</taxon>
        <taxon>Lactobacillales</taxon>
        <taxon>Streptococcaceae</taxon>
        <taxon>Streptococcus</taxon>
    </lineage>
</organism>
<feature type="transmembrane region" description="Helical" evidence="1">
    <location>
        <begin position="43"/>
        <end position="61"/>
    </location>
</feature>
<protein>
    <submittedName>
        <fullName evidence="2">Polymerase</fullName>
    </submittedName>
</protein>
<feature type="transmembrane region" description="Helical" evidence="1">
    <location>
        <begin position="312"/>
        <end position="329"/>
    </location>
</feature>
<feature type="transmembrane region" description="Helical" evidence="1">
    <location>
        <begin position="73"/>
        <end position="89"/>
    </location>
</feature>
<accession>A0A091BN55</accession>
<dbReference type="EMBL" id="FOTG01000009">
    <property type="protein sequence ID" value="SFL39275.1"/>
    <property type="molecule type" value="Genomic_DNA"/>
</dbReference>
<keyword evidence="1" id="KW-1133">Transmembrane helix</keyword>
<feature type="transmembrane region" description="Helical" evidence="1">
    <location>
        <begin position="20"/>
        <end position="37"/>
    </location>
</feature>
<proteinExistence type="predicted"/>
<feature type="transmembrane region" description="Helical" evidence="1">
    <location>
        <begin position="118"/>
        <end position="137"/>
    </location>
</feature>
<gene>
    <name evidence="2" type="ORF">H702_08400</name>
    <name evidence="3" type="ORF">SAMN02910290_01646</name>
</gene>
<dbReference type="Proteomes" id="UP000182793">
    <property type="component" value="Unassembled WGS sequence"/>
</dbReference>
<reference evidence="3 5" key="2">
    <citation type="submission" date="2016-10" db="EMBL/GenBank/DDBJ databases">
        <authorList>
            <person name="Varghese N."/>
            <person name="Submissions S."/>
        </authorList>
    </citation>
    <scope>NUCLEOTIDE SEQUENCE [LARGE SCALE GENOMIC DNA]</scope>
    <source>
        <strain evidence="3 5">JB1</strain>
    </source>
</reference>
<evidence type="ECO:0000313" key="2">
    <source>
        <dbReference type="EMBL" id="KFN87116.1"/>
    </source>
</evidence>
<feature type="transmembrane region" description="Helical" evidence="1">
    <location>
        <begin position="185"/>
        <end position="203"/>
    </location>
</feature>
<evidence type="ECO:0000313" key="3">
    <source>
        <dbReference type="EMBL" id="SFL39275.1"/>
    </source>
</evidence>
<dbReference type="Proteomes" id="UP000029382">
    <property type="component" value="Unassembled WGS sequence"/>
</dbReference>
<feature type="transmembrane region" description="Helical" evidence="1">
    <location>
        <begin position="336"/>
        <end position="352"/>
    </location>
</feature>
<dbReference type="EMBL" id="AUZH01000027">
    <property type="protein sequence ID" value="KFN87116.1"/>
    <property type="molecule type" value="Genomic_DNA"/>
</dbReference>
<feature type="transmembrane region" description="Helical" evidence="1">
    <location>
        <begin position="157"/>
        <end position="178"/>
    </location>
</feature>
<feature type="transmembrane region" description="Helical" evidence="1">
    <location>
        <begin position="358"/>
        <end position="375"/>
    </location>
</feature>
<dbReference type="RefSeq" id="WP_039697253.1">
    <property type="nucleotide sequence ID" value="NZ_AUZH01000027.1"/>
</dbReference>
<feature type="transmembrane region" description="Helical" evidence="1">
    <location>
        <begin position="234"/>
        <end position="254"/>
    </location>
</feature>
<keyword evidence="1" id="KW-0472">Membrane</keyword>
<evidence type="ECO:0000313" key="5">
    <source>
        <dbReference type="Proteomes" id="UP000182793"/>
    </source>
</evidence>
<keyword evidence="5" id="KW-1185">Reference proteome</keyword>
<comment type="caution">
    <text evidence="2">The sequence shown here is derived from an EMBL/GenBank/DDBJ whole genome shotgun (WGS) entry which is preliminary data.</text>
</comment>